<sequence>MKRQARHGPVRGIAVHNSTNDAAKVSLVCSRRTRMQGRGLARPRGCIKGTLYVLSALLTLLTAQLTTLIRVALTACRSPLRSSRRIATACQVPTAVAVPITIRGTQRRRHCVCPPHSRQPFVFTLNAPTDAAGATAPTRVALPPRSLPRCIPYLPNHAR</sequence>
<name>A0ABQ8K339_9APHY</name>
<evidence type="ECO:0000313" key="3">
    <source>
        <dbReference type="Proteomes" id="UP000814176"/>
    </source>
</evidence>
<dbReference type="GeneID" id="72005810"/>
<feature type="transmembrane region" description="Helical" evidence="1">
    <location>
        <begin position="51"/>
        <end position="73"/>
    </location>
</feature>
<keyword evidence="1" id="KW-0472">Membrane</keyword>
<dbReference type="RefSeq" id="XP_047773947.1">
    <property type="nucleotide sequence ID" value="XM_047925078.1"/>
</dbReference>
<keyword evidence="3" id="KW-1185">Reference proteome</keyword>
<dbReference type="EMBL" id="JADCUA010000030">
    <property type="protein sequence ID" value="KAH9830652.1"/>
    <property type="molecule type" value="Genomic_DNA"/>
</dbReference>
<dbReference type="Proteomes" id="UP000814176">
    <property type="component" value="Unassembled WGS sequence"/>
</dbReference>
<protein>
    <submittedName>
        <fullName evidence="2">Uncharacterized protein</fullName>
    </submittedName>
</protein>
<proteinExistence type="predicted"/>
<evidence type="ECO:0000256" key="1">
    <source>
        <dbReference type="SAM" id="Phobius"/>
    </source>
</evidence>
<reference evidence="2 3" key="1">
    <citation type="journal article" date="2021" name="Environ. Microbiol.">
        <title>Gene family expansions and transcriptome signatures uncover fungal adaptations to wood decay.</title>
        <authorList>
            <person name="Hage H."/>
            <person name="Miyauchi S."/>
            <person name="Viragh M."/>
            <person name="Drula E."/>
            <person name="Min B."/>
            <person name="Chaduli D."/>
            <person name="Navarro D."/>
            <person name="Favel A."/>
            <person name="Norest M."/>
            <person name="Lesage-Meessen L."/>
            <person name="Balint B."/>
            <person name="Merenyi Z."/>
            <person name="de Eugenio L."/>
            <person name="Morin E."/>
            <person name="Martinez A.T."/>
            <person name="Baldrian P."/>
            <person name="Stursova M."/>
            <person name="Martinez M.J."/>
            <person name="Novotny C."/>
            <person name="Magnuson J.K."/>
            <person name="Spatafora J.W."/>
            <person name="Maurice S."/>
            <person name="Pangilinan J."/>
            <person name="Andreopoulos W."/>
            <person name="LaButti K."/>
            <person name="Hundley H."/>
            <person name="Na H."/>
            <person name="Kuo A."/>
            <person name="Barry K."/>
            <person name="Lipzen A."/>
            <person name="Henrissat B."/>
            <person name="Riley R."/>
            <person name="Ahrendt S."/>
            <person name="Nagy L.G."/>
            <person name="Grigoriev I.V."/>
            <person name="Martin F."/>
            <person name="Rosso M.N."/>
        </authorList>
    </citation>
    <scope>NUCLEOTIDE SEQUENCE [LARGE SCALE GENOMIC DNA]</scope>
    <source>
        <strain evidence="2 3">CIRM-BRFM 1785</strain>
    </source>
</reference>
<evidence type="ECO:0000313" key="2">
    <source>
        <dbReference type="EMBL" id="KAH9830652.1"/>
    </source>
</evidence>
<accession>A0ABQ8K339</accession>
<comment type="caution">
    <text evidence="2">The sequence shown here is derived from an EMBL/GenBank/DDBJ whole genome shotgun (WGS) entry which is preliminary data.</text>
</comment>
<keyword evidence="1" id="KW-1133">Transmembrane helix</keyword>
<gene>
    <name evidence="2" type="ORF">C8Q71DRAFT_785348</name>
</gene>
<organism evidence="2 3">
    <name type="scientific">Rhodofomes roseus</name>
    <dbReference type="NCBI Taxonomy" id="34475"/>
    <lineage>
        <taxon>Eukaryota</taxon>
        <taxon>Fungi</taxon>
        <taxon>Dikarya</taxon>
        <taxon>Basidiomycota</taxon>
        <taxon>Agaricomycotina</taxon>
        <taxon>Agaricomycetes</taxon>
        <taxon>Polyporales</taxon>
        <taxon>Rhodofomes</taxon>
    </lineage>
</organism>
<keyword evidence="1" id="KW-0812">Transmembrane</keyword>